<dbReference type="RefSeq" id="XP_003857491.1">
    <property type="nucleotide sequence ID" value="XM_003857443.1"/>
</dbReference>
<dbReference type="EMBL" id="CM001196">
    <property type="protein sequence ID" value="EGP92467.1"/>
    <property type="molecule type" value="Genomic_DNA"/>
</dbReference>
<dbReference type="HOGENOM" id="CLU_1256929_0_0_1"/>
<accession>F9WZY6</accession>
<evidence type="ECO:0000256" key="1">
    <source>
        <dbReference type="SAM" id="MobiDB-lite"/>
    </source>
</evidence>
<name>F9WZY6_ZYMTI</name>
<organism evidence="2 3">
    <name type="scientific">Zymoseptoria tritici (strain CBS 115943 / IPO323)</name>
    <name type="common">Speckled leaf blotch fungus</name>
    <name type="synonym">Septoria tritici</name>
    <dbReference type="NCBI Taxonomy" id="336722"/>
    <lineage>
        <taxon>Eukaryota</taxon>
        <taxon>Fungi</taxon>
        <taxon>Dikarya</taxon>
        <taxon>Ascomycota</taxon>
        <taxon>Pezizomycotina</taxon>
        <taxon>Dothideomycetes</taxon>
        <taxon>Dothideomycetidae</taxon>
        <taxon>Mycosphaerellales</taxon>
        <taxon>Mycosphaerellaceae</taxon>
        <taxon>Zymoseptoria</taxon>
    </lineage>
</organism>
<protein>
    <submittedName>
        <fullName evidence="2">Uncharacterized protein</fullName>
    </submittedName>
</protein>
<reference evidence="2 3" key="1">
    <citation type="journal article" date="2011" name="PLoS Genet.">
        <title>Finished genome of the fungal wheat pathogen Mycosphaerella graminicola reveals dispensome structure, chromosome plasticity, and stealth pathogenesis.</title>
        <authorList>
            <person name="Goodwin S.B."/>
            <person name="Ben M'barek S."/>
            <person name="Dhillon B."/>
            <person name="Wittenberg A.H.J."/>
            <person name="Crane C.F."/>
            <person name="Hane J.K."/>
            <person name="Foster A.J."/>
            <person name="Van der Lee T.A.J."/>
            <person name="Grimwood J."/>
            <person name="Aerts A."/>
            <person name="Antoniw J."/>
            <person name="Bailey A."/>
            <person name="Bluhm B."/>
            <person name="Bowler J."/>
            <person name="Bristow J."/>
            <person name="van der Burgt A."/>
            <person name="Canto-Canche B."/>
            <person name="Churchill A.C.L."/>
            <person name="Conde-Ferraez L."/>
            <person name="Cools H.J."/>
            <person name="Coutinho P.M."/>
            <person name="Csukai M."/>
            <person name="Dehal P."/>
            <person name="De Wit P."/>
            <person name="Donzelli B."/>
            <person name="van de Geest H.C."/>
            <person name="van Ham R.C.H.J."/>
            <person name="Hammond-Kosack K.E."/>
            <person name="Henrissat B."/>
            <person name="Kilian A."/>
            <person name="Kobayashi A.K."/>
            <person name="Koopmann E."/>
            <person name="Kourmpetis Y."/>
            <person name="Kuzniar A."/>
            <person name="Lindquist E."/>
            <person name="Lombard V."/>
            <person name="Maliepaard C."/>
            <person name="Martins N."/>
            <person name="Mehrabi R."/>
            <person name="Nap J.P.H."/>
            <person name="Ponomarenko A."/>
            <person name="Rudd J.J."/>
            <person name="Salamov A."/>
            <person name="Schmutz J."/>
            <person name="Schouten H.J."/>
            <person name="Shapiro H."/>
            <person name="Stergiopoulos I."/>
            <person name="Torriani S.F.F."/>
            <person name="Tu H."/>
            <person name="de Vries R.P."/>
            <person name="Waalwijk C."/>
            <person name="Ware S.B."/>
            <person name="Wiebenga A."/>
            <person name="Zwiers L.-H."/>
            <person name="Oliver R.P."/>
            <person name="Grigoriev I.V."/>
            <person name="Kema G.H.J."/>
        </authorList>
    </citation>
    <scope>NUCLEOTIDE SEQUENCE [LARGE SCALE GENOMIC DNA]</scope>
    <source>
        <strain evidence="3">CBS 115943 / IPO323</strain>
    </source>
</reference>
<keyword evidence="3" id="KW-1185">Reference proteome</keyword>
<evidence type="ECO:0000313" key="2">
    <source>
        <dbReference type="EMBL" id="EGP92467.1"/>
    </source>
</evidence>
<dbReference type="InParanoid" id="F9WZY6"/>
<dbReference type="KEGG" id="ztr:MYCGRDRAFT_89177"/>
<evidence type="ECO:0000313" key="3">
    <source>
        <dbReference type="Proteomes" id="UP000008062"/>
    </source>
</evidence>
<dbReference type="AlphaFoldDB" id="F9WZY6"/>
<proteinExistence type="predicted"/>
<sequence length="220" mass="24009">MPTDMKLLKILSPTKTSLEASSVIFQRGSKPYFTPGHTFSKLLHRPIAPTFLEAMHFTDVIGLVAATMGTLTCAVPVSSVEDIAAPAQVGKRTIIWNNDFAAALTDAKRDGVYKRGGDGNTLWIKEDDEKEEEDPFADALAEAEGEGVRKRGGDGNTLWIKEDDEKEEEDPFADALAEAEGEGVHKRGGDGNTLWIKEDDEKEEKDPFADALAEAEKADK</sequence>
<feature type="region of interest" description="Disordered" evidence="1">
    <location>
        <begin position="144"/>
        <end position="220"/>
    </location>
</feature>
<dbReference type="Proteomes" id="UP000008062">
    <property type="component" value="Chromosome 1"/>
</dbReference>
<dbReference type="GeneID" id="13394492"/>
<gene>
    <name evidence="2" type="ORF">MYCGRDRAFT_89177</name>
</gene>
<feature type="compositionally biased region" description="Basic and acidic residues" evidence="1">
    <location>
        <begin position="196"/>
        <end position="220"/>
    </location>
</feature>
<feature type="compositionally biased region" description="Acidic residues" evidence="1">
    <location>
        <begin position="162"/>
        <end position="181"/>
    </location>
</feature>